<dbReference type="PANTHER" id="PTHR36558:SF1">
    <property type="entry name" value="RESTRICTION ENDONUCLEASE DOMAIN-CONTAINING PROTEIN-RELATED"/>
    <property type="match status" value="1"/>
</dbReference>
<dbReference type="SUPFAM" id="SSF52980">
    <property type="entry name" value="Restriction endonuclease-like"/>
    <property type="match status" value="1"/>
</dbReference>
<dbReference type="Gene3D" id="3.90.1570.10">
    <property type="entry name" value="tt1808, chain A"/>
    <property type="match status" value="1"/>
</dbReference>
<reference evidence="3" key="1">
    <citation type="journal article" date="2019" name="Int. J. Syst. Evol. Microbiol.">
        <title>The Global Catalogue of Microorganisms (GCM) 10K type strain sequencing project: providing services to taxonomists for standard genome sequencing and annotation.</title>
        <authorList>
            <consortium name="The Broad Institute Genomics Platform"/>
            <consortium name="The Broad Institute Genome Sequencing Center for Infectious Disease"/>
            <person name="Wu L."/>
            <person name="Ma J."/>
        </authorList>
    </citation>
    <scope>NUCLEOTIDE SEQUENCE [LARGE SCALE GENOMIC DNA]</scope>
    <source>
        <strain evidence="3">NBRC 112502</strain>
    </source>
</reference>
<name>A0ABQ6A6I9_9PROT</name>
<protein>
    <recommendedName>
        <fullName evidence="1">Putative restriction endonuclease domain-containing protein</fullName>
    </recommendedName>
</protein>
<keyword evidence="3" id="KW-1185">Reference proteome</keyword>
<dbReference type="InterPro" id="IPR011335">
    <property type="entry name" value="Restrct_endonuc-II-like"/>
</dbReference>
<organism evidence="2 3">
    <name type="scientific">Acidocella aquatica</name>
    <dbReference type="NCBI Taxonomy" id="1922313"/>
    <lineage>
        <taxon>Bacteria</taxon>
        <taxon>Pseudomonadati</taxon>
        <taxon>Pseudomonadota</taxon>
        <taxon>Alphaproteobacteria</taxon>
        <taxon>Acetobacterales</taxon>
        <taxon>Acidocellaceae</taxon>
        <taxon>Acidocella</taxon>
    </lineage>
</organism>
<dbReference type="PANTHER" id="PTHR36558">
    <property type="entry name" value="GLR1098 PROTEIN"/>
    <property type="match status" value="1"/>
</dbReference>
<sequence>MNIALRKSWTQDEFFSWAQSQEIRYEFDGFQPVAMTGGTLNHNRIFGNLFTGLKTRLRGGTCVPLGPDAGVETVNDAVRYPDALVTCTKFDGGAHKVPGVVVVFEVLSATSGRIDRIVKVREYAAVSSIRRYVILESTSVGLTVFERGEADEIWRTTVLTAEDVLRMPEIGIEIPVTDIYEDITFPDQEDAQV</sequence>
<dbReference type="Proteomes" id="UP001156641">
    <property type="component" value="Unassembled WGS sequence"/>
</dbReference>
<dbReference type="CDD" id="cd06260">
    <property type="entry name" value="DUF820-like"/>
    <property type="match status" value="1"/>
</dbReference>
<dbReference type="EMBL" id="BSOS01000042">
    <property type="protein sequence ID" value="GLR66928.1"/>
    <property type="molecule type" value="Genomic_DNA"/>
</dbReference>
<comment type="caution">
    <text evidence="2">The sequence shown here is derived from an EMBL/GenBank/DDBJ whole genome shotgun (WGS) entry which is preliminary data.</text>
</comment>
<dbReference type="InterPro" id="IPR008538">
    <property type="entry name" value="Uma2"/>
</dbReference>
<feature type="domain" description="Putative restriction endonuclease" evidence="1">
    <location>
        <begin position="12"/>
        <end position="172"/>
    </location>
</feature>
<evidence type="ECO:0000313" key="3">
    <source>
        <dbReference type="Proteomes" id="UP001156641"/>
    </source>
</evidence>
<evidence type="ECO:0000259" key="1">
    <source>
        <dbReference type="Pfam" id="PF05685"/>
    </source>
</evidence>
<dbReference type="Pfam" id="PF05685">
    <property type="entry name" value="Uma2"/>
    <property type="match status" value="1"/>
</dbReference>
<gene>
    <name evidence="2" type="ORF">GCM10010909_16080</name>
</gene>
<dbReference type="RefSeq" id="WP_284257629.1">
    <property type="nucleotide sequence ID" value="NZ_BSOS01000042.1"/>
</dbReference>
<dbReference type="InterPro" id="IPR012296">
    <property type="entry name" value="Nuclease_put_TT1808"/>
</dbReference>
<proteinExistence type="predicted"/>
<accession>A0ABQ6A6I9</accession>
<evidence type="ECO:0000313" key="2">
    <source>
        <dbReference type="EMBL" id="GLR66928.1"/>
    </source>
</evidence>